<evidence type="ECO:0000256" key="1">
    <source>
        <dbReference type="SAM" id="MobiDB-lite"/>
    </source>
</evidence>
<keyword evidence="3" id="KW-1185">Reference proteome</keyword>
<feature type="region of interest" description="Disordered" evidence="1">
    <location>
        <begin position="105"/>
        <end position="136"/>
    </location>
</feature>
<reference evidence="2 3" key="1">
    <citation type="journal article" date="2023" name="IScience">
        <title>Expanded male sex-determining region conserved during the evolution of homothallism in the green alga Volvox.</title>
        <authorList>
            <person name="Yamamoto K."/>
            <person name="Matsuzaki R."/>
            <person name="Mahakham W."/>
            <person name="Heman W."/>
            <person name="Sekimoto H."/>
            <person name="Kawachi M."/>
            <person name="Minakuchi Y."/>
            <person name="Toyoda A."/>
            <person name="Nozaki H."/>
        </authorList>
    </citation>
    <scope>NUCLEOTIDE SEQUENCE [LARGE SCALE GENOMIC DNA]</scope>
    <source>
        <strain evidence="2 3">NIES-4468</strain>
    </source>
</reference>
<name>A0ABQ5SCS8_9CHLO</name>
<accession>A0ABQ5SCS8</accession>
<evidence type="ECO:0000313" key="3">
    <source>
        <dbReference type="Proteomes" id="UP001165090"/>
    </source>
</evidence>
<proteinExistence type="predicted"/>
<feature type="compositionally biased region" description="Polar residues" evidence="1">
    <location>
        <begin position="113"/>
        <end position="127"/>
    </location>
</feature>
<evidence type="ECO:0000313" key="2">
    <source>
        <dbReference type="EMBL" id="GLI67681.1"/>
    </source>
</evidence>
<dbReference type="EMBL" id="BSDZ01000078">
    <property type="protein sequence ID" value="GLI67681.1"/>
    <property type="molecule type" value="Genomic_DNA"/>
</dbReference>
<comment type="caution">
    <text evidence="2">The sequence shown here is derived from an EMBL/GenBank/DDBJ whole genome shotgun (WGS) entry which is preliminary data.</text>
</comment>
<organism evidence="2 3">
    <name type="scientific">Volvox africanus</name>
    <dbReference type="NCBI Taxonomy" id="51714"/>
    <lineage>
        <taxon>Eukaryota</taxon>
        <taxon>Viridiplantae</taxon>
        <taxon>Chlorophyta</taxon>
        <taxon>core chlorophytes</taxon>
        <taxon>Chlorophyceae</taxon>
        <taxon>CS clade</taxon>
        <taxon>Chlamydomonadales</taxon>
        <taxon>Volvocaceae</taxon>
        <taxon>Volvox</taxon>
    </lineage>
</organism>
<dbReference type="Proteomes" id="UP001165090">
    <property type="component" value="Unassembled WGS sequence"/>
</dbReference>
<sequence length="165" mass="18119">MSPGSLAGRESDDVLEAVAAAANTRRRWQLYRWVAVVVLPHVRRIPLPPSPLARPTRETSLFTAPTLGSLSPRRLTAHRTAASSPLRRSPVPARAKLRLSNSLTVSAGGAQRSRPSAHQTFATSCTPETGRRGEGRGAPYMQEIMRLKQALWRYMRQGRVKAGES</sequence>
<protein>
    <submittedName>
        <fullName evidence="2">Uncharacterized protein</fullName>
    </submittedName>
</protein>
<gene>
    <name evidence="2" type="ORF">VaNZ11_011943</name>
</gene>